<comment type="caution">
    <text evidence="14">The sequence shown here is derived from an EMBL/GenBank/DDBJ whole genome shotgun (WGS) entry which is preliminary data.</text>
</comment>
<dbReference type="EMBL" id="MRZU01000003">
    <property type="protein sequence ID" value="OUJ19100.1"/>
    <property type="molecule type" value="Genomic_DNA"/>
</dbReference>
<evidence type="ECO:0000256" key="12">
    <source>
        <dbReference type="SAM" id="MobiDB-lite"/>
    </source>
</evidence>
<evidence type="ECO:0000256" key="5">
    <source>
        <dbReference type="ARBA" id="ARBA00022771"/>
    </source>
</evidence>
<dbReference type="InterPro" id="IPR023486">
    <property type="entry name" value="TFIIB_CS"/>
</dbReference>
<dbReference type="GO" id="GO:0097550">
    <property type="term" value="C:transcription preinitiation complex"/>
    <property type="evidence" value="ECO:0007669"/>
    <property type="project" value="TreeGrafter"/>
</dbReference>
<evidence type="ECO:0000256" key="3">
    <source>
        <dbReference type="ARBA" id="ARBA00022723"/>
    </source>
</evidence>
<dbReference type="InterPro" id="IPR036915">
    <property type="entry name" value="Cyclin-like_sf"/>
</dbReference>
<dbReference type="GO" id="GO:0070897">
    <property type="term" value="P:transcription preinitiation complex assembly"/>
    <property type="evidence" value="ECO:0007669"/>
    <property type="project" value="InterPro"/>
</dbReference>
<evidence type="ECO:0000256" key="4">
    <source>
        <dbReference type="ARBA" id="ARBA00022737"/>
    </source>
</evidence>
<keyword evidence="8 10" id="KW-0804">Transcription</keyword>
<feature type="binding site" evidence="10">
    <location>
        <position position="37"/>
    </location>
    <ligand>
        <name>Zn(2+)</name>
        <dbReference type="ChEBI" id="CHEBI:29105"/>
    </ligand>
</feature>
<dbReference type="InterPro" id="IPR000812">
    <property type="entry name" value="TFIIB"/>
</dbReference>
<evidence type="ECO:0000313" key="15">
    <source>
        <dbReference type="Proteomes" id="UP000195137"/>
    </source>
</evidence>
<proteinExistence type="inferred from homology"/>
<dbReference type="PRINTS" id="PR00685">
    <property type="entry name" value="TIFACTORIIB"/>
</dbReference>
<dbReference type="Pfam" id="PF00382">
    <property type="entry name" value="TFIIB"/>
    <property type="match status" value="2"/>
</dbReference>
<gene>
    <name evidence="10" type="primary">tfb</name>
    <name evidence="14" type="ORF">AMET1_0752</name>
</gene>
<dbReference type="GO" id="GO:0003700">
    <property type="term" value="F:DNA-binding transcription factor activity"/>
    <property type="evidence" value="ECO:0007669"/>
    <property type="project" value="UniProtKB-UniRule"/>
</dbReference>
<dbReference type="SUPFAM" id="SSF47954">
    <property type="entry name" value="Cyclin-like"/>
    <property type="match status" value="2"/>
</dbReference>
<keyword evidence="7 10" id="KW-0805">Transcription regulation</keyword>
<dbReference type="PROSITE" id="PS51134">
    <property type="entry name" value="ZF_TFIIB"/>
    <property type="match status" value="1"/>
</dbReference>
<keyword evidence="4 10" id="KW-0677">Repeat</keyword>
<dbReference type="InterPro" id="IPR013137">
    <property type="entry name" value="Znf_TFIIB"/>
</dbReference>
<dbReference type="OrthoDB" id="7429at2157"/>
<comment type="function">
    <text evidence="9 10">Stabilizes TBP binding to an archaeal box-A promoter. Also responsible for recruiting RNA polymerase II to the pre-initiation complex (DNA-TBP-TFIIB).</text>
</comment>
<evidence type="ECO:0000256" key="10">
    <source>
        <dbReference type="HAMAP-Rule" id="MF_00383"/>
    </source>
</evidence>
<evidence type="ECO:0000256" key="7">
    <source>
        <dbReference type="ARBA" id="ARBA00023015"/>
    </source>
</evidence>
<dbReference type="GO" id="GO:0008270">
    <property type="term" value="F:zinc ion binding"/>
    <property type="evidence" value="ECO:0007669"/>
    <property type="project" value="UniProtKB-UniRule"/>
</dbReference>
<evidence type="ECO:0000256" key="2">
    <source>
        <dbReference type="ARBA" id="ARBA00013932"/>
    </source>
</evidence>
<protein>
    <recommendedName>
        <fullName evidence="2 10">Transcription initiation factor IIB</fullName>
        <shortName evidence="10">TFIIB</shortName>
    </recommendedName>
</protein>
<feature type="binding site" evidence="10">
    <location>
        <position position="34"/>
    </location>
    <ligand>
        <name>Zn(2+)</name>
        <dbReference type="ChEBI" id="CHEBI:29105"/>
    </ligand>
</feature>
<dbReference type="FunFam" id="1.10.472.170:FF:000001">
    <property type="entry name" value="Transcription initiation factor IIB"/>
    <property type="match status" value="1"/>
</dbReference>
<evidence type="ECO:0000256" key="9">
    <source>
        <dbReference type="ARBA" id="ARBA00053882"/>
    </source>
</evidence>
<feature type="binding site" evidence="10">
    <location>
        <position position="53"/>
    </location>
    <ligand>
        <name>Zn(2+)</name>
        <dbReference type="ChEBI" id="CHEBI:29105"/>
    </ligand>
</feature>
<dbReference type="HAMAP" id="MF_00383">
    <property type="entry name" value="TF2B_arch"/>
    <property type="match status" value="1"/>
</dbReference>
<evidence type="ECO:0000259" key="13">
    <source>
        <dbReference type="PROSITE" id="PS51134"/>
    </source>
</evidence>
<accession>A0A1Y3GCY8</accession>
<dbReference type="FunFam" id="1.10.472.10:FF:000023">
    <property type="entry name" value="Transcription initiation factor IIB"/>
    <property type="match status" value="1"/>
</dbReference>
<evidence type="ECO:0000256" key="6">
    <source>
        <dbReference type="ARBA" id="ARBA00022833"/>
    </source>
</evidence>
<dbReference type="NCBIfam" id="NF001658">
    <property type="entry name" value="PRK00423.1"/>
    <property type="match status" value="1"/>
</dbReference>
<evidence type="ECO:0000256" key="1">
    <source>
        <dbReference type="ARBA" id="ARBA00010857"/>
    </source>
</evidence>
<dbReference type="AlphaFoldDB" id="A0A1Y3GCY8"/>
<dbReference type="PROSITE" id="PS00782">
    <property type="entry name" value="TFIIB"/>
    <property type="match status" value="2"/>
</dbReference>
<keyword evidence="3 10" id="KW-0479">Metal-binding</keyword>
<evidence type="ECO:0000256" key="8">
    <source>
        <dbReference type="ARBA" id="ARBA00023163"/>
    </source>
</evidence>
<dbReference type="PANTHER" id="PTHR11618:SF13">
    <property type="entry name" value="TRANSCRIPTION INITIATION FACTOR IIB"/>
    <property type="match status" value="1"/>
</dbReference>
<dbReference type="InterPro" id="IPR013150">
    <property type="entry name" value="TFIIB_cyclin"/>
</dbReference>
<feature type="binding site" evidence="10">
    <location>
        <position position="56"/>
    </location>
    <ligand>
        <name>Zn(2+)</name>
        <dbReference type="ChEBI" id="CHEBI:29105"/>
    </ligand>
</feature>
<feature type="region of interest" description="Disordered" evidence="12">
    <location>
        <begin position="1"/>
        <end position="22"/>
    </location>
</feature>
<dbReference type="SUPFAM" id="SSF57783">
    <property type="entry name" value="Zinc beta-ribbon"/>
    <property type="match status" value="1"/>
</dbReference>
<dbReference type="SMART" id="SM00385">
    <property type="entry name" value="CYCLIN"/>
    <property type="match status" value="2"/>
</dbReference>
<comment type="similarity">
    <text evidence="1 10">Belongs to the TFIIB family.</text>
</comment>
<keyword evidence="6 10" id="KW-0862">Zinc</keyword>
<feature type="repeat" description="1" evidence="10">
    <location>
        <begin position="147"/>
        <end position="230"/>
    </location>
</feature>
<sequence length="330" mass="37278">MTDSHDQPNSKGDEGSPSIIKRESIGEYEEDTKCIECGSNKLSVDHERAELICEKCGLVVNDEFIDTGPEWRAFDSSERENKSRVGAPMTFTIHDKGLSTMIDWRNRDFQGGSISSSKRAKLYRMRKWQKRVRVSNAMERNLAFALSELDRMCSQLKLPQSVREDSAVLYRQAIKENLIRGRSIEGVAASVIYASCRQRDVPRTLDEIAEVARVSRKEIGRTFRFISRELGFKLLPISPKDYIPRFCSELELSESVEKVAHEVINEAIEKGLVSGRGPTGVAASAIYISALKCGEKRTQREVAEIASVTEVTIRNRYKELAKELNIDLPL</sequence>
<dbReference type="Proteomes" id="UP000195137">
    <property type="component" value="Unassembled WGS sequence"/>
</dbReference>
<dbReference type="Gene3D" id="1.10.472.170">
    <property type="match status" value="1"/>
</dbReference>
<keyword evidence="14" id="KW-0396">Initiation factor</keyword>
<dbReference type="CDD" id="cd20549">
    <property type="entry name" value="CYCLIN_TFIIB_archaea_like_rpt1"/>
    <property type="match status" value="1"/>
</dbReference>
<name>A0A1Y3GCY8_9EURY</name>
<evidence type="ECO:0000313" key="14">
    <source>
        <dbReference type="EMBL" id="OUJ19100.1"/>
    </source>
</evidence>
<dbReference type="InterPro" id="IPR023484">
    <property type="entry name" value="TFIIB_arc"/>
</dbReference>
<dbReference type="Gene3D" id="1.10.472.10">
    <property type="entry name" value="Cyclin-like"/>
    <property type="match status" value="1"/>
</dbReference>
<dbReference type="GO" id="GO:0003743">
    <property type="term" value="F:translation initiation factor activity"/>
    <property type="evidence" value="ECO:0007669"/>
    <property type="project" value="UniProtKB-KW"/>
</dbReference>
<organism evidence="14 15">
    <name type="scientific">Methanonatronarchaeum thermophilum</name>
    <dbReference type="NCBI Taxonomy" id="1927129"/>
    <lineage>
        <taxon>Archaea</taxon>
        <taxon>Methanobacteriati</taxon>
        <taxon>Methanobacteriota</taxon>
        <taxon>Methanonatronarchaeia</taxon>
        <taxon>Methanonatronarchaeales</taxon>
        <taxon>Methanonatronarchaeaceae</taxon>
        <taxon>Methanonatronarchaeum</taxon>
    </lineage>
</organism>
<keyword evidence="14" id="KW-0648">Protein biosynthesis</keyword>
<dbReference type="Pfam" id="PF08271">
    <property type="entry name" value="Zn_Ribbon_TF"/>
    <property type="match status" value="1"/>
</dbReference>
<keyword evidence="5 11" id="KW-0863">Zinc-finger</keyword>
<feature type="domain" description="TFIIB-type" evidence="13">
    <location>
        <begin position="30"/>
        <end position="61"/>
    </location>
</feature>
<keyword evidence="15" id="KW-1185">Reference proteome</keyword>
<dbReference type="CDD" id="cd20550">
    <property type="entry name" value="CYCLIN_TFIIB_archaea_like_rpt2"/>
    <property type="match status" value="1"/>
</dbReference>
<dbReference type="GO" id="GO:0017025">
    <property type="term" value="F:TBP-class protein binding"/>
    <property type="evidence" value="ECO:0007669"/>
    <property type="project" value="InterPro"/>
</dbReference>
<dbReference type="InterPro" id="IPR013763">
    <property type="entry name" value="Cyclin-like_dom"/>
</dbReference>
<feature type="repeat" description="2" evidence="10">
    <location>
        <begin position="241"/>
        <end position="322"/>
    </location>
</feature>
<dbReference type="PANTHER" id="PTHR11618">
    <property type="entry name" value="TRANSCRIPTION INITIATION FACTOR IIB-RELATED"/>
    <property type="match status" value="1"/>
</dbReference>
<evidence type="ECO:0000256" key="11">
    <source>
        <dbReference type="PROSITE-ProRule" id="PRU00469"/>
    </source>
</evidence>
<reference evidence="14 15" key="1">
    <citation type="submission" date="2016-12" db="EMBL/GenBank/DDBJ databases">
        <title>Discovery of methanogenic haloarchaea.</title>
        <authorList>
            <person name="Sorokin D.Y."/>
            <person name="Makarova K.S."/>
            <person name="Abbas B."/>
            <person name="Ferrer M."/>
            <person name="Golyshin P.N."/>
        </authorList>
    </citation>
    <scope>NUCLEOTIDE SEQUENCE [LARGE SCALE GENOMIC DNA]</scope>
    <source>
        <strain evidence="14">AMET1</strain>
    </source>
</reference>